<organism evidence="1 2">
    <name type="scientific">Gigaspora margarita</name>
    <dbReference type="NCBI Taxonomy" id="4874"/>
    <lineage>
        <taxon>Eukaryota</taxon>
        <taxon>Fungi</taxon>
        <taxon>Fungi incertae sedis</taxon>
        <taxon>Mucoromycota</taxon>
        <taxon>Glomeromycotina</taxon>
        <taxon>Glomeromycetes</taxon>
        <taxon>Diversisporales</taxon>
        <taxon>Gigasporaceae</taxon>
        <taxon>Gigaspora</taxon>
    </lineage>
</organism>
<reference evidence="1 2" key="1">
    <citation type="submission" date="2021-06" db="EMBL/GenBank/DDBJ databases">
        <authorList>
            <person name="Kallberg Y."/>
            <person name="Tangrot J."/>
            <person name="Rosling A."/>
        </authorList>
    </citation>
    <scope>NUCLEOTIDE SEQUENCE [LARGE SCALE GENOMIC DNA]</scope>
    <source>
        <strain evidence="1 2">120-4 pot B 10/14</strain>
    </source>
</reference>
<comment type="caution">
    <text evidence="1">The sequence shown here is derived from an EMBL/GenBank/DDBJ whole genome shotgun (WGS) entry which is preliminary data.</text>
</comment>
<evidence type="ECO:0000313" key="2">
    <source>
        <dbReference type="Proteomes" id="UP000789901"/>
    </source>
</evidence>
<gene>
    <name evidence="1" type="ORF">GMARGA_LOCUS34793</name>
</gene>
<dbReference type="InterPro" id="IPR006597">
    <property type="entry name" value="Sel1-like"/>
</dbReference>
<dbReference type="SUPFAM" id="SSF81901">
    <property type="entry name" value="HCP-like"/>
    <property type="match status" value="1"/>
</dbReference>
<dbReference type="Proteomes" id="UP000789901">
    <property type="component" value="Unassembled WGS sequence"/>
</dbReference>
<dbReference type="EMBL" id="CAJVQB010062303">
    <property type="protein sequence ID" value="CAG8840188.1"/>
    <property type="molecule type" value="Genomic_DNA"/>
</dbReference>
<sequence length="144" mass="16838">FNIYLELSESNSEFQTRAKVCLAWSYLYGVGVDQNMIKAYYIFQELIKNKSDQQNPAKFGLAKYYQTDPYYYQMAFQLYLDLSKCKSDQQNSAKYKLACCYESGKGVAKDADKAYSLYLTLLTSKDYRIKALQRIANYFKNQAR</sequence>
<feature type="non-terminal residue" evidence="1">
    <location>
        <position position="1"/>
    </location>
</feature>
<dbReference type="Gene3D" id="1.25.40.10">
    <property type="entry name" value="Tetratricopeptide repeat domain"/>
    <property type="match status" value="1"/>
</dbReference>
<dbReference type="Pfam" id="PF08238">
    <property type="entry name" value="Sel1"/>
    <property type="match status" value="2"/>
</dbReference>
<evidence type="ECO:0000313" key="1">
    <source>
        <dbReference type="EMBL" id="CAG8840188.1"/>
    </source>
</evidence>
<keyword evidence="2" id="KW-1185">Reference proteome</keyword>
<protein>
    <submittedName>
        <fullName evidence="1">4441_t:CDS:1</fullName>
    </submittedName>
</protein>
<proteinExistence type="predicted"/>
<accession>A0ABN7WT23</accession>
<name>A0ABN7WT23_GIGMA</name>
<dbReference type="InterPro" id="IPR011990">
    <property type="entry name" value="TPR-like_helical_dom_sf"/>
</dbReference>
<dbReference type="SMART" id="SM00671">
    <property type="entry name" value="SEL1"/>
    <property type="match status" value="2"/>
</dbReference>